<sequence length="111" mass="12480">MRGLGDSLDWSREYTRTDKPPATAIVDKGFRGVEIEGVRILRSRQRRSAIKPTIGYMKMDGRLGRNSLKGALGDALHAVMCGAGRNLHLSWTRYGFYAPASGCRRRRSLQR</sequence>
<gene>
    <name evidence="1" type="ORF">SAMN04489707_102511</name>
</gene>
<protein>
    <submittedName>
        <fullName evidence="1">Transposase, IS5 family</fullName>
    </submittedName>
</protein>
<organism evidence="1 2">
    <name type="scientific">Paenacidovorax caeni</name>
    <dbReference type="NCBI Taxonomy" id="343013"/>
    <lineage>
        <taxon>Bacteria</taxon>
        <taxon>Pseudomonadati</taxon>
        <taxon>Pseudomonadota</taxon>
        <taxon>Betaproteobacteria</taxon>
        <taxon>Burkholderiales</taxon>
        <taxon>Comamonadaceae</taxon>
        <taxon>Paenacidovorax</taxon>
    </lineage>
</organism>
<evidence type="ECO:0000313" key="1">
    <source>
        <dbReference type="EMBL" id="SFU83351.1"/>
    </source>
</evidence>
<accession>A0A1I7JDY4</accession>
<dbReference type="AlphaFoldDB" id="A0A1I7JDY4"/>
<keyword evidence="2" id="KW-1185">Reference proteome</keyword>
<dbReference type="PANTHER" id="PTHR33803:SF3">
    <property type="entry name" value="BLL1974 PROTEIN"/>
    <property type="match status" value="1"/>
</dbReference>
<name>A0A1I7JDY4_9BURK</name>
<dbReference type="EMBL" id="FPBX01000025">
    <property type="protein sequence ID" value="SFU83351.1"/>
    <property type="molecule type" value="Genomic_DNA"/>
</dbReference>
<dbReference type="Proteomes" id="UP000183656">
    <property type="component" value="Unassembled WGS sequence"/>
</dbReference>
<dbReference type="PANTHER" id="PTHR33803">
    <property type="entry name" value="IS1478 TRANSPOSASE"/>
    <property type="match status" value="1"/>
</dbReference>
<proteinExistence type="predicted"/>
<evidence type="ECO:0000313" key="2">
    <source>
        <dbReference type="Proteomes" id="UP000183656"/>
    </source>
</evidence>
<dbReference type="STRING" id="343013.SAMN04489707_102511"/>
<reference evidence="1 2" key="1">
    <citation type="submission" date="2016-10" db="EMBL/GenBank/DDBJ databases">
        <authorList>
            <person name="de Groot N.N."/>
        </authorList>
    </citation>
    <scope>NUCLEOTIDE SEQUENCE [LARGE SCALE GENOMIC DNA]</scope>
    <source>
        <strain evidence="1 2">R-24608</strain>
    </source>
</reference>